<dbReference type="HOGENOM" id="CLU_2858754_0_0_7"/>
<keyword evidence="2" id="KW-1185">Reference proteome</keyword>
<reference evidence="1 2" key="2">
    <citation type="submission" date="2013-04" db="EMBL/GenBank/DDBJ databases">
        <title>The Genome Sequence of Bilophila wadsworthia 3_1_6.</title>
        <authorList>
            <consortium name="The Broad Institute Genomics Platform"/>
            <person name="Earl A."/>
            <person name="Ward D."/>
            <person name="Feldgarden M."/>
            <person name="Gevers D."/>
            <person name="Sibley C."/>
            <person name="Strauss J."/>
            <person name="Allen-Vercoe E."/>
            <person name="Walker B."/>
            <person name="Young S."/>
            <person name="Zeng Q."/>
            <person name="Gargeya S."/>
            <person name="Fitzgerald M."/>
            <person name="Haas B."/>
            <person name="Abouelleil A."/>
            <person name="Allen A.W."/>
            <person name="Alvarado L."/>
            <person name="Arachchi H.M."/>
            <person name="Berlin A.M."/>
            <person name="Chapman S.B."/>
            <person name="Gainer-Dewar J."/>
            <person name="Goldberg J."/>
            <person name="Griggs A."/>
            <person name="Gujja S."/>
            <person name="Hansen M."/>
            <person name="Howarth C."/>
            <person name="Imamovic A."/>
            <person name="Ireland A."/>
            <person name="Larimer J."/>
            <person name="McCowan C."/>
            <person name="Murphy C."/>
            <person name="Pearson M."/>
            <person name="Poon T.W."/>
            <person name="Priest M."/>
            <person name="Roberts A."/>
            <person name="Saif S."/>
            <person name="Shea T."/>
            <person name="Sisk P."/>
            <person name="Sykes S."/>
            <person name="Wortman J."/>
            <person name="Nusbaum C."/>
            <person name="Birren B."/>
        </authorList>
    </citation>
    <scope>NUCLEOTIDE SEQUENCE [LARGE SCALE GENOMIC DNA]</scope>
    <source>
        <strain evidence="1 2">3_1_6</strain>
    </source>
</reference>
<proteinExistence type="predicted"/>
<sequence length="64" mass="7032">MIYGGDFEAIKYYLERKGKCRGYGGQDRFGKGPDDEVGMDKPESGVLVTPGLLSEDAWETAAQK</sequence>
<evidence type="ECO:0000313" key="1">
    <source>
        <dbReference type="EMBL" id="EPC05857.1"/>
    </source>
</evidence>
<name>S2LBI3_BILW3</name>
<evidence type="ECO:0000313" key="2">
    <source>
        <dbReference type="Proteomes" id="UP000006034"/>
    </source>
</evidence>
<dbReference type="Proteomes" id="UP000006034">
    <property type="component" value="Unassembled WGS sequence"/>
</dbReference>
<dbReference type="AlphaFoldDB" id="S2LBI3"/>
<reference evidence="1 2" key="1">
    <citation type="submission" date="2010-10" db="EMBL/GenBank/DDBJ databases">
        <authorList>
            <consortium name="The Broad Institute Genome Sequencing Platform"/>
            <person name="Ward D."/>
            <person name="Earl A."/>
            <person name="Feldgarden M."/>
            <person name="Young S.K."/>
            <person name="Gargeya S."/>
            <person name="Zeng Q."/>
            <person name="Alvarado L."/>
            <person name="Berlin A."/>
            <person name="Bochicchio J."/>
            <person name="Chapman S.B."/>
            <person name="Chen Z."/>
            <person name="Freedman E."/>
            <person name="Gellesch M."/>
            <person name="Goldberg J."/>
            <person name="Griggs A."/>
            <person name="Gujja S."/>
            <person name="Heilman E."/>
            <person name="Heiman D."/>
            <person name="Howarth C."/>
            <person name="Mehta T."/>
            <person name="Neiman D."/>
            <person name="Pearson M."/>
            <person name="Roberts A."/>
            <person name="Saif S."/>
            <person name="Shea T."/>
            <person name="Shenoy N."/>
            <person name="Sisk P."/>
            <person name="Stolte C."/>
            <person name="Sykes S."/>
            <person name="White J."/>
            <person name="Yandava C."/>
            <person name="Allen-Vercoe E."/>
            <person name="Sibley C."/>
            <person name="Ambrose C.E."/>
            <person name="Strauss J."/>
            <person name="Daigneault M."/>
            <person name="Haas B."/>
            <person name="Nusbaum C."/>
            <person name="Birren B."/>
        </authorList>
    </citation>
    <scope>NUCLEOTIDE SEQUENCE [LARGE SCALE GENOMIC DNA]</scope>
    <source>
        <strain evidence="1 2">3_1_6</strain>
    </source>
</reference>
<comment type="caution">
    <text evidence="1">The sequence shown here is derived from an EMBL/GenBank/DDBJ whole genome shotgun (WGS) entry which is preliminary data.</text>
</comment>
<dbReference type="EMBL" id="ADCP02000001">
    <property type="protein sequence ID" value="EPC05857.1"/>
    <property type="molecule type" value="Genomic_DNA"/>
</dbReference>
<organism evidence="1 2">
    <name type="scientific">Bilophila wadsworthia (strain 3_1_6)</name>
    <dbReference type="NCBI Taxonomy" id="563192"/>
    <lineage>
        <taxon>Bacteria</taxon>
        <taxon>Pseudomonadati</taxon>
        <taxon>Thermodesulfobacteriota</taxon>
        <taxon>Desulfovibrionia</taxon>
        <taxon>Desulfovibrionales</taxon>
        <taxon>Desulfovibrionaceae</taxon>
        <taxon>Bilophila</taxon>
    </lineage>
</organism>
<dbReference type="STRING" id="563192.HMPREF0179_05141"/>
<protein>
    <submittedName>
        <fullName evidence="1">Uncharacterized protein</fullName>
    </submittedName>
</protein>
<accession>S2LBI3</accession>
<gene>
    <name evidence="1" type="ORF">HMPREF0179_05141</name>
</gene>